<keyword evidence="3" id="KW-0328">Glycosyltransferase</keyword>
<feature type="transmembrane region" description="Helical" evidence="8">
    <location>
        <begin position="79"/>
        <end position="96"/>
    </location>
</feature>
<accession>A0A4Z0L6E5</accession>
<evidence type="ECO:0000256" key="5">
    <source>
        <dbReference type="ARBA" id="ARBA00022692"/>
    </source>
</evidence>
<dbReference type="PANTHER" id="PTHR33908">
    <property type="entry name" value="MANNOSYLTRANSFERASE YKCB-RELATED"/>
    <property type="match status" value="1"/>
</dbReference>
<gene>
    <name evidence="10" type="ORF">E4635_11770</name>
</gene>
<dbReference type="Pfam" id="PF13231">
    <property type="entry name" value="PMT_2"/>
    <property type="match status" value="1"/>
</dbReference>
<dbReference type="RefSeq" id="WP_135526900.1">
    <property type="nucleotide sequence ID" value="NZ_SRLH01000006.1"/>
</dbReference>
<keyword evidence="2" id="KW-1003">Cell membrane</keyword>
<evidence type="ECO:0000259" key="9">
    <source>
        <dbReference type="Pfam" id="PF13231"/>
    </source>
</evidence>
<dbReference type="PANTHER" id="PTHR33908:SF11">
    <property type="entry name" value="MEMBRANE PROTEIN"/>
    <property type="match status" value="1"/>
</dbReference>
<keyword evidence="7 8" id="KW-0472">Membrane</keyword>
<dbReference type="OrthoDB" id="1405652at2"/>
<feature type="transmembrane region" description="Helical" evidence="8">
    <location>
        <begin position="134"/>
        <end position="151"/>
    </location>
</feature>
<evidence type="ECO:0000256" key="2">
    <source>
        <dbReference type="ARBA" id="ARBA00022475"/>
    </source>
</evidence>
<name>A0A4Z0L6E5_9FLAO</name>
<evidence type="ECO:0000256" key="6">
    <source>
        <dbReference type="ARBA" id="ARBA00022989"/>
    </source>
</evidence>
<evidence type="ECO:0000313" key="10">
    <source>
        <dbReference type="EMBL" id="TGD57295.1"/>
    </source>
</evidence>
<keyword evidence="4" id="KW-0808">Transferase</keyword>
<evidence type="ECO:0000313" key="11">
    <source>
        <dbReference type="Proteomes" id="UP000297407"/>
    </source>
</evidence>
<evidence type="ECO:0000256" key="1">
    <source>
        <dbReference type="ARBA" id="ARBA00004651"/>
    </source>
</evidence>
<evidence type="ECO:0000256" key="7">
    <source>
        <dbReference type="ARBA" id="ARBA00023136"/>
    </source>
</evidence>
<feature type="transmembrane region" description="Helical" evidence="8">
    <location>
        <begin position="57"/>
        <end position="74"/>
    </location>
</feature>
<feature type="transmembrane region" description="Helical" evidence="8">
    <location>
        <begin position="7"/>
        <end position="24"/>
    </location>
</feature>
<dbReference type="AlphaFoldDB" id="A0A4Z0L6E5"/>
<keyword evidence="6 8" id="KW-1133">Transmembrane helix</keyword>
<dbReference type="GO" id="GO:0016763">
    <property type="term" value="F:pentosyltransferase activity"/>
    <property type="evidence" value="ECO:0007669"/>
    <property type="project" value="TreeGrafter"/>
</dbReference>
<organism evidence="10 11">
    <name type="scientific">Flavobacterium humi</name>
    <dbReference type="NCBI Taxonomy" id="2562683"/>
    <lineage>
        <taxon>Bacteria</taxon>
        <taxon>Pseudomonadati</taxon>
        <taxon>Bacteroidota</taxon>
        <taxon>Flavobacteriia</taxon>
        <taxon>Flavobacteriales</taxon>
        <taxon>Flavobacteriaceae</taxon>
        <taxon>Flavobacterium</taxon>
    </lineage>
</organism>
<sequence>MEIKLQYLRYFSPVLLWMALYYGFSFDGLYGQDSYEYLRYTEALKTFMETGKAPGDYFWGVYYPVFGSLLSFIIPNTSIALQLVSILSLGITSVYLEKTIRLVYPENTNGPIPFLCFTLSPIILIHGLLAMSDLLACCFTTLGVYSFLLFMEKNNNRNFIFGSVLSVLALLTRYAAGVILIPFCLAAFVQLIRNKGYLSLLFSMLAAGWVALPHIAIRSQNSLQFLSHQWLRSWSFLNLFRSDFSTIDGEMHNRYSNLVYAFFNFFHPSFLFFGVLLPIVLFKHGSLKFHKYQKILLASILLYAFFLGGIPFQNKRFLILSFPLIIVFLFPLLKELFAIVKNQKTVFYLVLLLQLSLGFYYGRPFYERNTLEKNIANEIRPFEGNTLYSFDIDIALKNRKLDFRYKSLWKEKLLDFEKNALLLVNEKQLKKQWKGKNPWLNWETAKKDYQLEKLQNLPGDFNLYRIVKKK</sequence>
<feature type="transmembrane region" description="Helical" evidence="8">
    <location>
        <begin position="345"/>
        <end position="362"/>
    </location>
</feature>
<keyword evidence="11" id="KW-1185">Reference proteome</keyword>
<dbReference type="InterPro" id="IPR050297">
    <property type="entry name" value="LipidA_mod_glycosyltrf_83"/>
</dbReference>
<feature type="transmembrane region" description="Helical" evidence="8">
    <location>
        <begin position="258"/>
        <end position="282"/>
    </location>
</feature>
<feature type="transmembrane region" description="Helical" evidence="8">
    <location>
        <begin position="317"/>
        <end position="333"/>
    </location>
</feature>
<reference evidence="10 11" key="1">
    <citation type="submission" date="2019-04" db="EMBL/GenBank/DDBJ databases">
        <title>Flavobacterium sp. strain DS2-A Genome sequencing and assembly.</title>
        <authorList>
            <person name="Kim I."/>
        </authorList>
    </citation>
    <scope>NUCLEOTIDE SEQUENCE [LARGE SCALE GENOMIC DNA]</scope>
    <source>
        <strain evidence="10 11">DS2-A</strain>
    </source>
</reference>
<dbReference type="InterPro" id="IPR038731">
    <property type="entry name" value="RgtA/B/C-like"/>
</dbReference>
<dbReference type="EMBL" id="SRLH01000006">
    <property type="protein sequence ID" value="TGD57295.1"/>
    <property type="molecule type" value="Genomic_DNA"/>
</dbReference>
<evidence type="ECO:0000256" key="4">
    <source>
        <dbReference type="ARBA" id="ARBA00022679"/>
    </source>
</evidence>
<dbReference type="GO" id="GO:0009103">
    <property type="term" value="P:lipopolysaccharide biosynthetic process"/>
    <property type="evidence" value="ECO:0007669"/>
    <property type="project" value="UniProtKB-ARBA"/>
</dbReference>
<feature type="transmembrane region" description="Helical" evidence="8">
    <location>
        <begin position="294"/>
        <end position="311"/>
    </location>
</feature>
<dbReference type="Proteomes" id="UP000297407">
    <property type="component" value="Unassembled WGS sequence"/>
</dbReference>
<feature type="domain" description="Glycosyltransferase RgtA/B/C/D-like" evidence="9">
    <location>
        <begin position="70"/>
        <end position="203"/>
    </location>
</feature>
<comment type="subcellular location">
    <subcellularLocation>
        <location evidence="1">Cell membrane</location>
        <topology evidence="1">Multi-pass membrane protein</topology>
    </subcellularLocation>
</comment>
<protein>
    <recommendedName>
        <fullName evidence="9">Glycosyltransferase RgtA/B/C/D-like domain-containing protein</fullName>
    </recommendedName>
</protein>
<evidence type="ECO:0000256" key="3">
    <source>
        <dbReference type="ARBA" id="ARBA00022676"/>
    </source>
</evidence>
<proteinExistence type="predicted"/>
<comment type="caution">
    <text evidence="10">The sequence shown here is derived from an EMBL/GenBank/DDBJ whole genome shotgun (WGS) entry which is preliminary data.</text>
</comment>
<dbReference type="GO" id="GO:0005886">
    <property type="term" value="C:plasma membrane"/>
    <property type="evidence" value="ECO:0007669"/>
    <property type="project" value="UniProtKB-SubCell"/>
</dbReference>
<keyword evidence="5 8" id="KW-0812">Transmembrane</keyword>
<evidence type="ECO:0000256" key="8">
    <source>
        <dbReference type="SAM" id="Phobius"/>
    </source>
</evidence>
<feature type="transmembrane region" description="Helical" evidence="8">
    <location>
        <begin position="111"/>
        <end position="129"/>
    </location>
</feature>
<feature type="transmembrane region" description="Helical" evidence="8">
    <location>
        <begin position="196"/>
        <end position="217"/>
    </location>
</feature>
<feature type="transmembrane region" description="Helical" evidence="8">
    <location>
        <begin position="163"/>
        <end position="189"/>
    </location>
</feature>